<keyword evidence="1" id="KW-0472">Membrane</keyword>
<evidence type="ECO:0000259" key="2">
    <source>
        <dbReference type="Pfam" id="PF07670"/>
    </source>
</evidence>
<feature type="transmembrane region" description="Helical" evidence="1">
    <location>
        <begin position="38"/>
        <end position="68"/>
    </location>
</feature>
<evidence type="ECO:0000256" key="1">
    <source>
        <dbReference type="SAM" id="Phobius"/>
    </source>
</evidence>
<protein>
    <submittedName>
        <fullName evidence="3">Sporulation integral membrane protein YlbJ</fullName>
    </submittedName>
</protein>
<feature type="transmembrane region" description="Helical" evidence="1">
    <location>
        <begin position="295"/>
        <end position="317"/>
    </location>
</feature>
<dbReference type="InterPro" id="IPR014226">
    <property type="entry name" value="Spore_IM_YlbJ"/>
</dbReference>
<feature type="transmembrane region" description="Helical" evidence="1">
    <location>
        <begin position="220"/>
        <end position="251"/>
    </location>
</feature>
<sequence length="412" mass="44700">MQKRNFTAALLMAFVVIAIILCLFAFPHDGLRAALRGVSIWWDVLFPALFPFFVISEIMLGFGIVHFFGTLLDPMMRPVFRIPGIGGFVMAMGFAAGYPVAAKLTSQLWEQQLVNREEGERLVAFTTSSDPIFLIGAVSIGFFHDASLAMILAVAHYGGSLLIGLMMRFHGRKSLPTPQKSKSGGWILQRAFNAMHTARIQDGRSLGTLLSQSIKHSLNLIFVVGGLVVFFSVVLEVLTSAHVMNMIYVLISSVLQLTGLPSELSQAVMNGLFEVTLGAKAAGNAPAALALSSKVAIGAFILSWGGMSVHAQIVSLLSHTNLRYLPFFVARLIHALLSAAIVLVIWEPMQAFRDAKAAFFPQYEPSSPVLSYLKLMLPVSVSVIFGAFTVIAGLFAAYSLLKLVYEKVGGTR</sequence>
<dbReference type="NCBIfam" id="TIGR02871">
    <property type="entry name" value="spore_ylbJ"/>
    <property type="match status" value="1"/>
</dbReference>
<reference evidence="4" key="1">
    <citation type="journal article" date="2019" name="Int. J. Syst. Evol. Microbiol.">
        <title>The Global Catalogue of Microorganisms (GCM) 10K type strain sequencing project: providing services to taxonomists for standard genome sequencing and annotation.</title>
        <authorList>
            <consortium name="The Broad Institute Genomics Platform"/>
            <consortium name="The Broad Institute Genome Sequencing Center for Infectious Disease"/>
            <person name="Wu L."/>
            <person name="Ma J."/>
        </authorList>
    </citation>
    <scope>NUCLEOTIDE SEQUENCE [LARGE SCALE GENOMIC DNA]</scope>
    <source>
        <strain evidence="4">CGMCC 1.15043</strain>
    </source>
</reference>
<dbReference type="Pfam" id="PF07670">
    <property type="entry name" value="Gate"/>
    <property type="match status" value="1"/>
</dbReference>
<feature type="transmembrane region" description="Helical" evidence="1">
    <location>
        <begin position="6"/>
        <end position="26"/>
    </location>
</feature>
<name>A0ABQ1EMC6_9BACL</name>
<feature type="transmembrane region" description="Helical" evidence="1">
    <location>
        <begin position="375"/>
        <end position="401"/>
    </location>
</feature>
<keyword evidence="1" id="KW-0812">Transmembrane</keyword>
<feature type="transmembrane region" description="Helical" evidence="1">
    <location>
        <begin position="80"/>
        <end position="101"/>
    </location>
</feature>
<comment type="caution">
    <text evidence="3">The sequence shown here is derived from an EMBL/GenBank/DDBJ whole genome shotgun (WGS) entry which is preliminary data.</text>
</comment>
<gene>
    <name evidence="3" type="ORF">GCM10008018_23410</name>
</gene>
<evidence type="ECO:0000313" key="3">
    <source>
        <dbReference type="EMBL" id="GFZ77185.1"/>
    </source>
</evidence>
<evidence type="ECO:0000313" key="4">
    <source>
        <dbReference type="Proteomes" id="UP000615455"/>
    </source>
</evidence>
<dbReference type="EMBL" id="BMHE01000009">
    <property type="protein sequence ID" value="GFZ77185.1"/>
    <property type="molecule type" value="Genomic_DNA"/>
</dbReference>
<dbReference type="Proteomes" id="UP000615455">
    <property type="component" value="Unassembled WGS sequence"/>
</dbReference>
<feature type="transmembrane region" description="Helical" evidence="1">
    <location>
        <begin position="324"/>
        <end position="346"/>
    </location>
</feature>
<feature type="transmembrane region" description="Helical" evidence="1">
    <location>
        <begin position="148"/>
        <end position="167"/>
    </location>
</feature>
<keyword evidence="4" id="KW-1185">Reference proteome</keyword>
<keyword evidence="1" id="KW-1133">Transmembrane helix</keyword>
<dbReference type="InterPro" id="IPR011642">
    <property type="entry name" value="Gate_dom"/>
</dbReference>
<dbReference type="RefSeq" id="WP_373291230.1">
    <property type="nucleotide sequence ID" value="NZ_BMHE01000009.1"/>
</dbReference>
<proteinExistence type="predicted"/>
<organism evidence="3 4">
    <name type="scientific">Paenibacillus marchantiophytorum</name>
    <dbReference type="NCBI Taxonomy" id="1619310"/>
    <lineage>
        <taxon>Bacteria</taxon>
        <taxon>Bacillati</taxon>
        <taxon>Bacillota</taxon>
        <taxon>Bacilli</taxon>
        <taxon>Bacillales</taxon>
        <taxon>Paenibacillaceae</taxon>
        <taxon>Paenibacillus</taxon>
    </lineage>
</organism>
<accession>A0ABQ1EMC6</accession>
<feature type="domain" description="Nucleoside transporter/FeoB GTPase Gate" evidence="2">
    <location>
        <begin position="45"/>
        <end position="139"/>
    </location>
</feature>